<sequence length="77" mass="8788">MQSICIDRLEEGVAVCQDESGAKLEIPAVRLPAGAMEGDWLLFDGARFFPDPERTRREREKVKNLFHSLKKRRNSDG</sequence>
<name>A0A926EF06_9FIRM</name>
<organism evidence="1 2">
    <name type="scientific">Zongyangia hominis</name>
    <dbReference type="NCBI Taxonomy" id="2763677"/>
    <lineage>
        <taxon>Bacteria</taxon>
        <taxon>Bacillati</taxon>
        <taxon>Bacillota</taxon>
        <taxon>Clostridia</taxon>
        <taxon>Eubacteriales</taxon>
        <taxon>Oscillospiraceae</taxon>
        <taxon>Zongyangia</taxon>
    </lineage>
</organism>
<dbReference type="RefSeq" id="WP_262398048.1">
    <property type="nucleotide sequence ID" value="NZ_JACRTC010000006.1"/>
</dbReference>
<reference evidence="1" key="1">
    <citation type="submission" date="2020-08" db="EMBL/GenBank/DDBJ databases">
        <title>Genome public.</title>
        <authorList>
            <person name="Liu C."/>
            <person name="Sun Q."/>
        </authorList>
    </citation>
    <scope>NUCLEOTIDE SEQUENCE</scope>
    <source>
        <strain evidence="1">NSJ-54</strain>
    </source>
</reference>
<dbReference type="AlphaFoldDB" id="A0A926EF06"/>
<protein>
    <submittedName>
        <fullName evidence="1">DUF3006 domain-containing protein</fullName>
    </submittedName>
</protein>
<evidence type="ECO:0000313" key="1">
    <source>
        <dbReference type="EMBL" id="MBC8570954.1"/>
    </source>
</evidence>
<dbReference type="InterPro" id="IPR021377">
    <property type="entry name" value="DUF3006"/>
</dbReference>
<dbReference type="Proteomes" id="UP000660861">
    <property type="component" value="Unassembled WGS sequence"/>
</dbReference>
<evidence type="ECO:0000313" key="2">
    <source>
        <dbReference type="Proteomes" id="UP000660861"/>
    </source>
</evidence>
<dbReference type="Gene3D" id="6.20.120.50">
    <property type="match status" value="1"/>
</dbReference>
<gene>
    <name evidence="1" type="ORF">H8709_08950</name>
</gene>
<proteinExistence type="predicted"/>
<comment type="caution">
    <text evidence="1">The sequence shown here is derived from an EMBL/GenBank/DDBJ whole genome shotgun (WGS) entry which is preliminary data.</text>
</comment>
<dbReference type="Pfam" id="PF11213">
    <property type="entry name" value="DUF3006"/>
    <property type="match status" value="1"/>
</dbReference>
<dbReference type="EMBL" id="JACRTC010000006">
    <property type="protein sequence ID" value="MBC8570954.1"/>
    <property type="molecule type" value="Genomic_DNA"/>
</dbReference>
<keyword evidence="2" id="KW-1185">Reference proteome</keyword>
<accession>A0A926EF06</accession>